<dbReference type="HOGENOM" id="CLU_3377866_0_0_1"/>
<dbReference type="AlphaFoldDB" id="A0A0E0LJX1"/>
<name>A0A0E0LJX1_ORYPU</name>
<protein>
    <submittedName>
        <fullName evidence="1">Uncharacterized protein</fullName>
    </submittedName>
</protein>
<dbReference type="EnsemblPlants" id="OPUNC07G11070.1">
    <property type="protein sequence ID" value="OPUNC07G11070.1"/>
    <property type="gene ID" value="OPUNC07G11070"/>
</dbReference>
<proteinExistence type="predicted"/>
<dbReference type="Gramene" id="OPUNC07G11070.1">
    <property type="protein sequence ID" value="OPUNC07G11070.1"/>
    <property type="gene ID" value="OPUNC07G11070"/>
</dbReference>
<reference evidence="1" key="2">
    <citation type="submission" date="2018-05" db="EMBL/GenBank/DDBJ databases">
        <title>OpunRS2 (Oryza punctata Reference Sequence Version 2).</title>
        <authorList>
            <person name="Zhang J."/>
            <person name="Kudrna D."/>
            <person name="Lee S."/>
            <person name="Talag J."/>
            <person name="Welchert J."/>
            <person name="Wing R.A."/>
        </authorList>
    </citation>
    <scope>NUCLEOTIDE SEQUENCE [LARGE SCALE GENOMIC DNA]</scope>
</reference>
<organism evidence="1">
    <name type="scientific">Oryza punctata</name>
    <name type="common">Red rice</name>
    <dbReference type="NCBI Taxonomy" id="4537"/>
    <lineage>
        <taxon>Eukaryota</taxon>
        <taxon>Viridiplantae</taxon>
        <taxon>Streptophyta</taxon>
        <taxon>Embryophyta</taxon>
        <taxon>Tracheophyta</taxon>
        <taxon>Spermatophyta</taxon>
        <taxon>Magnoliopsida</taxon>
        <taxon>Liliopsida</taxon>
        <taxon>Poales</taxon>
        <taxon>Poaceae</taxon>
        <taxon>BOP clade</taxon>
        <taxon>Oryzoideae</taxon>
        <taxon>Oryzeae</taxon>
        <taxon>Oryzinae</taxon>
        <taxon>Oryza</taxon>
    </lineage>
</organism>
<evidence type="ECO:0000313" key="1">
    <source>
        <dbReference type="EnsemblPlants" id="OPUNC07G11070.1"/>
    </source>
</evidence>
<keyword evidence="2" id="KW-1185">Reference proteome</keyword>
<reference evidence="1" key="1">
    <citation type="submission" date="2015-04" db="UniProtKB">
        <authorList>
            <consortium name="EnsemblPlants"/>
        </authorList>
    </citation>
    <scope>IDENTIFICATION</scope>
</reference>
<sequence length="34" mass="3667">MSWWNVQLTEQADGGAQAALEMAVDPVKGEAIHL</sequence>
<accession>A0A0E0LJX1</accession>
<dbReference type="Proteomes" id="UP000026962">
    <property type="component" value="Chromosome 7"/>
</dbReference>
<evidence type="ECO:0000313" key="2">
    <source>
        <dbReference type="Proteomes" id="UP000026962"/>
    </source>
</evidence>